<dbReference type="Proteomes" id="UP000593564">
    <property type="component" value="Unassembled WGS sequence"/>
</dbReference>
<organism evidence="1 2">
    <name type="scientific">Camellia sinensis</name>
    <name type="common">Tea plant</name>
    <name type="synonym">Thea sinensis</name>
    <dbReference type="NCBI Taxonomy" id="4442"/>
    <lineage>
        <taxon>Eukaryota</taxon>
        <taxon>Viridiplantae</taxon>
        <taxon>Streptophyta</taxon>
        <taxon>Embryophyta</taxon>
        <taxon>Tracheophyta</taxon>
        <taxon>Spermatophyta</taxon>
        <taxon>Magnoliopsida</taxon>
        <taxon>eudicotyledons</taxon>
        <taxon>Gunneridae</taxon>
        <taxon>Pentapetalae</taxon>
        <taxon>asterids</taxon>
        <taxon>Ericales</taxon>
        <taxon>Theaceae</taxon>
        <taxon>Camellia</taxon>
    </lineage>
</organism>
<evidence type="ECO:0000313" key="2">
    <source>
        <dbReference type="Proteomes" id="UP000593564"/>
    </source>
</evidence>
<keyword evidence="2" id="KW-1185">Reference proteome</keyword>
<name>A0A7J7FUZ8_CAMSI</name>
<sequence length="89" mass="9957">MVCTPLPPTVISDLVLCVFGKNRVCFSKIAQKSKWSKSTFDHINLKLPTRQAQLQKSRRKRISDDSACATRATDAVLTRAHSLPEEEDA</sequence>
<protein>
    <submittedName>
        <fullName evidence="1">Uncharacterized protein</fullName>
    </submittedName>
</protein>
<accession>A0A7J7FUZ8</accession>
<gene>
    <name evidence="1" type="ORF">HYC85_028361</name>
</gene>
<reference evidence="1 2" key="2">
    <citation type="submission" date="2020-07" db="EMBL/GenBank/DDBJ databases">
        <title>Genome assembly of wild tea tree DASZ reveals pedigree and selection history of tea varieties.</title>
        <authorList>
            <person name="Zhang W."/>
        </authorList>
    </citation>
    <scope>NUCLEOTIDE SEQUENCE [LARGE SCALE GENOMIC DNA]</scope>
    <source>
        <strain evidence="2">cv. G240</strain>
        <tissue evidence="1">Leaf</tissue>
    </source>
</reference>
<evidence type="ECO:0000313" key="1">
    <source>
        <dbReference type="EMBL" id="KAF5932190.1"/>
    </source>
</evidence>
<reference evidence="2" key="1">
    <citation type="journal article" date="2020" name="Nat. Commun.">
        <title>Genome assembly of wild tea tree DASZ reveals pedigree and selection history of tea varieties.</title>
        <authorList>
            <person name="Zhang W."/>
            <person name="Zhang Y."/>
            <person name="Qiu H."/>
            <person name="Guo Y."/>
            <person name="Wan H."/>
            <person name="Zhang X."/>
            <person name="Scossa F."/>
            <person name="Alseekh S."/>
            <person name="Zhang Q."/>
            <person name="Wang P."/>
            <person name="Xu L."/>
            <person name="Schmidt M.H."/>
            <person name="Jia X."/>
            <person name="Li D."/>
            <person name="Zhu A."/>
            <person name="Guo F."/>
            <person name="Chen W."/>
            <person name="Ni D."/>
            <person name="Usadel B."/>
            <person name="Fernie A.R."/>
            <person name="Wen W."/>
        </authorList>
    </citation>
    <scope>NUCLEOTIDE SEQUENCE [LARGE SCALE GENOMIC DNA]</scope>
    <source>
        <strain evidence="2">cv. G240</strain>
    </source>
</reference>
<dbReference type="EMBL" id="JACBKZ010000014">
    <property type="protein sequence ID" value="KAF5932190.1"/>
    <property type="molecule type" value="Genomic_DNA"/>
</dbReference>
<proteinExistence type="predicted"/>
<comment type="caution">
    <text evidence="1">The sequence shown here is derived from an EMBL/GenBank/DDBJ whole genome shotgun (WGS) entry which is preliminary data.</text>
</comment>
<dbReference type="AlphaFoldDB" id="A0A7J7FUZ8"/>